<protein>
    <recommendedName>
        <fullName evidence="7">Hydroxylamine reductase</fullName>
        <ecNumber evidence="7">1.7.99.1</ecNumber>
    </recommendedName>
    <alternativeName>
        <fullName evidence="7">Hybrid-cluster protein</fullName>
        <shortName evidence="7">HCP</shortName>
    </alternativeName>
    <alternativeName>
        <fullName evidence="7">Prismane protein</fullName>
    </alternativeName>
</protein>
<dbReference type="Gene3D" id="1.20.1270.20">
    <property type="match status" value="2"/>
</dbReference>
<feature type="binding site" evidence="7">
    <location>
        <position position="245"/>
    </location>
    <ligand>
        <name>hybrid [4Fe-2O-2S] cluster</name>
        <dbReference type="ChEBI" id="CHEBI:60519"/>
    </ligand>
</feature>
<evidence type="ECO:0000256" key="3">
    <source>
        <dbReference type="ARBA" id="ARBA00022723"/>
    </source>
</evidence>
<gene>
    <name evidence="7" type="primary">hcp</name>
    <name evidence="8" type="ORF">BHF68_01935</name>
</gene>
<dbReference type="EMBL" id="MIJE01000001">
    <property type="protein sequence ID" value="OEF98459.1"/>
    <property type="molecule type" value="Genomic_DNA"/>
</dbReference>
<dbReference type="Pfam" id="PF03063">
    <property type="entry name" value="Prismane"/>
    <property type="match status" value="1"/>
</dbReference>
<dbReference type="FunFam" id="3.40.50.2030:FF:000001">
    <property type="entry name" value="Hydroxylamine reductase"/>
    <property type="match status" value="1"/>
</dbReference>
<dbReference type="GO" id="GO:0051539">
    <property type="term" value="F:4 iron, 4 sulfur cluster binding"/>
    <property type="evidence" value="ECO:0007669"/>
    <property type="project" value="UniProtKB-KW"/>
</dbReference>
<dbReference type="STRING" id="766136.BHF68_01935"/>
<dbReference type="PANTHER" id="PTHR30109">
    <property type="entry name" value="HYDROXYLAMINE REDUCTASE"/>
    <property type="match status" value="1"/>
</dbReference>
<dbReference type="PANTHER" id="PTHR30109:SF0">
    <property type="entry name" value="HYDROXYLAMINE REDUCTASE"/>
    <property type="match status" value="1"/>
</dbReference>
<dbReference type="InterPro" id="IPR016100">
    <property type="entry name" value="Prismane_a-bundle"/>
</dbReference>
<proteinExistence type="inferred from homology"/>
<evidence type="ECO:0000256" key="1">
    <source>
        <dbReference type="ARBA" id="ARBA00004496"/>
    </source>
</evidence>
<comment type="similarity">
    <text evidence="7">Belongs to the HCP family.</text>
</comment>
<organism evidence="8 9">
    <name type="scientific">Desulfuribacillus alkaliarsenatis</name>
    <dbReference type="NCBI Taxonomy" id="766136"/>
    <lineage>
        <taxon>Bacteria</taxon>
        <taxon>Bacillati</taxon>
        <taxon>Bacillota</taxon>
        <taxon>Desulfuribacillia</taxon>
        <taxon>Desulfuribacillales</taxon>
        <taxon>Desulfuribacillaceae</taxon>
        <taxon>Desulfuribacillus</taxon>
    </lineage>
</organism>
<comment type="caution">
    <text evidence="8">The sequence shown here is derived from an EMBL/GenBank/DDBJ whole genome shotgun (WGS) entry which is preliminary data.</text>
</comment>
<dbReference type="GO" id="GO:0050418">
    <property type="term" value="F:hydroxylamine reductase activity"/>
    <property type="evidence" value="ECO:0007669"/>
    <property type="project" value="UniProtKB-UniRule"/>
</dbReference>
<dbReference type="PIRSF" id="PIRSF000076">
    <property type="entry name" value="HCP"/>
    <property type="match status" value="1"/>
</dbReference>
<dbReference type="HAMAP" id="MF_00069">
    <property type="entry name" value="Hydroxylam_reduct"/>
    <property type="match status" value="1"/>
</dbReference>
<dbReference type="GO" id="GO:0004601">
    <property type="term" value="F:peroxidase activity"/>
    <property type="evidence" value="ECO:0007669"/>
    <property type="project" value="TreeGrafter"/>
</dbReference>
<feature type="binding site" evidence="7">
    <location>
        <position position="491"/>
    </location>
    <ligand>
        <name>hybrid [4Fe-2O-2S] cluster</name>
        <dbReference type="ChEBI" id="CHEBI:60519"/>
    </ligand>
</feature>
<feature type="modified residue" description="Cysteine persulfide" evidence="7">
    <location>
        <position position="404"/>
    </location>
</feature>
<dbReference type="OrthoDB" id="9761526at2"/>
<keyword evidence="4 7" id="KW-0560">Oxidoreductase</keyword>
<dbReference type="InterPro" id="IPR010048">
    <property type="entry name" value="Hydroxylam_reduct"/>
</dbReference>
<dbReference type="GO" id="GO:0046872">
    <property type="term" value="F:metal ion binding"/>
    <property type="evidence" value="ECO:0007669"/>
    <property type="project" value="UniProtKB-KW"/>
</dbReference>
<comment type="function">
    <text evidence="7">Catalyzes the reduction of hydroxylamine to form NH(3) and H(2)O.</text>
</comment>
<dbReference type="InterPro" id="IPR011254">
    <property type="entry name" value="Prismane-like_sf"/>
</dbReference>
<name>A0A1E5G5R1_9FIRM</name>
<keyword evidence="3 7" id="KW-0479">Metal-binding</keyword>
<evidence type="ECO:0000313" key="9">
    <source>
        <dbReference type="Proteomes" id="UP000094296"/>
    </source>
</evidence>
<dbReference type="FunFam" id="3.40.50.2030:FF:000002">
    <property type="entry name" value="Hydroxylamine reductase"/>
    <property type="match status" value="1"/>
</dbReference>
<accession>A0A1E5G5R1</accession>
<keyword evidence="7" id="KW-0004">4Fe-4S</keyword>
<feature type="binding site" evidence="7">
    <location>
        <position position="25"/>
    </location>
    <ligand>
        <name>[4Fe-4S] cluster</name>
        <dbReference type="ChEBI" id="CHEBI:49883"/>
    </ligand>
</feature>
<feature type="binding site" evidence="7">
    <location>
        <position position="10"/>
    </location>
    <ligand>
        <name>[4Fe-4S] cluster</name>
        <dbReference type="ChEBI" id="CHEBI:49883"/>
    </ligand>
</feature>
<dbReference type="EC" id="1.7.99.1" evidence="7"/>
<keyword evidence="2 7" id="KW-0963">Cytoplasm</keyword>
<evidence type="ECO:0000256" key="2">
    <source>
        <dbReference type="ARBA" id="ARBA00022490"/>
    </source>
</evidence>
<dbReference type="InterPro" id="IPR016099">
    <property type="entry name" value="Prismane-like_a/b-sand"/>
</dbReference>
<dbReference type="NCBIfam" id="NF003658">
    <property type="entry name" value="PRK05290.1"/>
    <property type="match status" value="1"/>
</dbReference>
<comment type="cofactor">
    <cofactor evidence="7">
        <name>[4Fe-4S] cluster</name>
        <dbReference type="ChEBI" id="CHEBI:49883"/>
    </cofactor>
    <text evidence="7">Binds 1 [4Fe-4S] cluster.</text>
</comment>
<dbReference type="SUPFAM" id="SSF56821">
    <property type="entry name" value="Prismane protein-like"/>
    <property type="match status" value="1"/>
</dbReference>
<dbReference type="GO" id="GO:0042542">
    <property type="term" value="P:response to hydrogen peroxide"/>
    <property type="evidence" value="ECO:0007669"/>
    <property type="project" value="TreeGrafter"/>
</dbReference>
<feature type="binding site" evidence="7">
    <location>
        <position position="313"/>
    </location>
    <ligand>
        <name>hybrid [4Fe-2O-2S] cluster</name>
        <dbReference type="ChEBI" id="CHEBI:60519"/>
    </ligand>
</feature>
<keyword evidence="5 7" id="KW-0408">Iron</keyword>
<feature type="binding site" evidence="7">
    <location>
        <position position="7"/>
    </location>
    <ligand>
        <name>[4Fe-4S] cluster</name>
        <dbReference type="ChEBI" id="CHEBI:49883"/>
    </ligand>
</feature>
<keyword evidence="6 7" id="KW-0411">Iron-sulfur</keyword>
<comment type="subcellular location">
    <subcellularLocation>
        <location evidence="1 7">Cytoplasm</location>
    </subcellularLocation>
</comment>
<feature type="binding site" description="via persulfide group" evidence="7">
    <location>
        <position position="404"/>
    </location>
    <ligand>
        <name>hybrid [4Fe-2O-2S] cluster</name>
        <dbReference type="ChEBI" id="CHEBI:60519"/>
    </ligand>
</feature>
<dbReference type="CDD" id="cd01914">
    <property type="entry name" value="HCP"/>
    <property type="match status" value="1"/>
</dbReference>
<dbReference type="Proteomes" id="UP000094296">
    <property type="component" value="Unassembled WGS sequence"/>
</dbReference>
<dbReference type="RefSeq" id="WP_069641951.1">
    <property type="nucleotide sequence ID" value="NZ_MIJE01000001.1"/>
</dbReference>
<evidence type="ECO:0000256" key="7">
    <source>
        <dbReference type="HAMAP-Rule" id="MF_00069"/>
    </source>
</evidence>
<dbReference type="InterPro" id="IPR004137">
    <property type="entry name" value="HCP/CODH"/>
</dbReference>
<dbReference type="Gene3D" id="3.40.50.2030">
    <property type="match status" value="2"/>
</dbReference>
<keyword evidence="9" id="KW-1185">Reference proteome</keyword>
<sequence>MDVKMFCYQCEQALGGKGCTKAGVCGKDSDVAALQDLLIHNLKGLAFYGQRVLDKGGKIAPEIQNLMADAVFSTLTNVNFDPERFFVFNTNAEKFKQQLRDQLGQIDGPVPEAALYISPNRVDLMIEDGKKFNIMADECMNEDIRSLRELLIYGLKGMAAYVHQAAVLGKRSEEVNEFFFKALNETLKEENGINEYFALNMELGQKNLIVMELLDSVHTGTYGHPVPTKVAITKKKGPFIVISGHDLKDLEMLLEQTEGKGVNVYTHGEMIPAHGYPELKKYKHLAGNFGGAWQEQQNEFDNLPGCILMTTNCLQKPRPSYEDRIYTTSVVGWPGIQHIEEVDGKKDFTAMIEKAIELGGFTEDEEEKNIMVGFGHNATLSHAGTIIDAVKAGAIKHFFLIGGCDGAKPGRNYFTEFAQQTPDDTVILTLACGKYRFNKIDFGTIGGLPRLLDVGQCNDSYSAIKIALALAEAFECDVNDLPLSLVLSWYEQKAVAILLTLLSLNIKNILLGPSLPAFITPNVLQVLVDKFNISPISNPEADLKKILG</sequence>
<evidence type="ECO:0000256" key="5">
    <source>
        <dbReference type="ARBA" id="ARBA00023004"/>
    </source>
</evidence>
<reference evidence="8 9" key="1">
    <citation type="submission" date="2016-09" db="EMBL/GenBank/DDBJ databases">
        <title>Draft genome sequence for the type strain of Desulfuribacillus alkaliarsenatis AHT28, an obligately anaerobic, sulfidogenic bacterium isolated from Russian soda lake sediments.</title>
        <authorList>
            <person name="Abin C.A."/>
            <person name="Hollibaugh J.T."/>
        </authorList>
    </citation>
    <scope>NUCLEOTIDE SEQUENCE [LARGE SCALE GENOMIC DNA]</scope>
    <source>
        <strain evidence="8 9">AHT28</strain>
    </source>
</reference>
<feature type="binding site" evidence="7">
    <location>
        <position position="457"/>
    </location>
    <ligand>
        <name>hybrid [4Fe-2O-2S] cluster</name>
        <dbReference type="ChEBI" id="CHEBI:60519"/>
    </ligand>
</feature>
<feature type="binding site" evidence="7">
    <location>
        <position position="19"/>
    </location>
    <ligand>
        <name>[4Fe-4S] cluster</name>
        <dbReference type="ChEBI" id="CHEBI:49883"/>
    </ligand>
</feature>
<comment type="cofactor">
    <cofactor evidence="7">
        <name>hybrid [4Fe-2O-2S] cluster</name>
        <dbReference type="ChEBI" id="CHEBI:60519"/>
    </cofactor>
    <text evidence="7">Binds 1 hybrid [4Fe-2O-2S] cluster.</text>
</comment>
<feature type="binding site" evidence="7">
    <location>
        <position position="432"/>
    </location>
    <ligand>
        <name>hybrid [4Fe-2O-2S] cluster</name>
        <dbReference type="ChEBI" id="CHEBI:60519"/>
    </ligand>
</feature>
<dbReference type="AlphaFoldDB" id="A0A1E5G5R1"/>
<dbReference type="NCBIfam" id="TIGR01703">
    <property type="entry name" value="hybrid_clust"/>
    <property type="match status" value="1"/>
</dbReference>
<comment type="catalytic activity">
    <reaction evidence="7">
        <text>A + NH4(+) + H2O = hydroxylamine + AH2 + H(+)</text>
        <dbReference type="Rhea" id="RHEA:22052"/>
        <dbReference type="ChEBI" id="CHEBI:13193"/>
        <dbReference type="ChEBI" id="CHEBI:15377"/>
        <dbReference type="ChEBI" id="CHEBI:15378"/>
        <dbReference type="ChEBI" id="CHEBI:15429"/>
        <dbReference type="ChEBI" id="CHEBI:17499"/>
        <dbReference type="ChEBI" id="CHEBI:28938"/>
        <dbReference type="EC" id="1.7.99.1"/>
    </reaction>
</comment>
<feature type="binding site" evidence="7">
    <location>
        <position position="493"/>
    </location>
    <ligand>
        <name>hybrid [4Fe-2O-2S] cluster</name>
        <dbReference type="ChEBI" id="CHEBI:60519"/>
    </ligand>
</feature>
<dbReference type="GO" id="GO:0005737">
    <property type="term" value="C:cytoplasm"/>
    <property type="evidence" value="ECO:0007669"/>
    <property type="project" value="UniProtKB-SubCell"/>
</dbReference>
<feature type="binding site" evidence="7">
    <location>
        <position position="269"/>
    </location>
    <ligand>
        <name>hybrid [4Fe-2O-2S] cluster</name>
        <dbReference type="ChEBI" id="CHEBI:60519"/>
    </ligand>
</feature>
<evidence type="ECO:0000313" key="8">
    <source>
        <dbReference type="EMBL" id="OEF98459.1"/>
    </source>
</evidence>
<evidence type="ECO:0000256" key="6">
    <source>
        <dbReference type="ARBA" id="ARBA00023014"/>
    </source>
</evidence>
<evidence type="ECO:0000256" key="4">
    <source>
        <dbReference type="ARBA" id="ARBA00023002"/>
    </source>
</evidence>